<dbReference type="Pfam" id="PF12804">
    <property type="entry name" value="NTP_transf_3"/>
    <property type="match status" value="1"/>
</dbReference>
<feature type="binding site" evidence="8">
    <location>
        <begin position="6"/>
        <end position="8"/>
    </location>
    <ligand>
        <name>GTP</name>
        <dbReference type="ChEBI" id="CHEBI:37565"/>
    </ligand>
</feature>
<keyword evidence="3 8" id="KW-0479">Metal-binding</keyword>
<evidence type="ECO:0000256" key="7">
    <source>
        <dbReference type="ARBA" id="ARBA00023150"/>
    </source>
</evidence>
<keyword evidence="5 8" id="KW-0460">Magnesium</keyword>
<dbReference type="EMBL" id="JASHID010000008">
    <property type="protein sequence ID" value="MDI9865115.1"/>
    <property type="molecule type" value="Genomic_DNA"/>
</dbReference>
<dbReference type="InterPro" id="IPR029044">
    <property type="entry name" value="Nucleotide-diphossugar_trans"/>
</dbReference>
<protein>
    <recommendedName>
        <fullName evidence="8">Probable molybdenum cofactor guanylyltransferase</fullName>
        <shortName evidence="8">MoCo guanylyltransferase</shortName>
        <ecNumber evidence="8">2.7.7.77</ecNumber>
    </recommendedName>
    <alternativeName>
        <fullName evidence="8">GTP:molybdopterin guanylyltransferase</fullName>
    </alternativeName>
    <alternativeName>
        <fullName evidence="8">Mo-MPT guanylyltransferase</fullName>
    </alternativeName>
    <alternativeName>
        <fullName evidence="8">Molybdopterin guanylyltransferase</fullName>
    </alternativeName>
    <alternativeName>
        <fullName evidence="8">Molybdopterin-guanine dinucleotide synthase</fullName>
        <shortName evidence="8">MGD synthase</shortName>
    </alternativeName>
</protein>
<dbReference type="EC" id="2.7.7.77" evidence="8"/>
<evidence type="ECO:0000256" key="8">
    <source>
        <dbReference type="HAMAP-Rule" id="MF_00316"/>
    </source>
</evidence>
<reference evidence="10 11" key="1">
    <citation type="submission" date="2023-05" db="EMBL/GenBank/DDBJ databases">
        <title>Novel species of genus Flectobacillus isolated from stream in China.</title>
        <authorList>
            <person name="Lu H."/>
        </authorList>
    </citation>
    <scope>NUCLEOTIDE SEQUENCE [LARGE SCALE GENOMIC DNA]</scope>
    <source>
        <strain evidence="10 11">DC10W</strain>
    </source>
</reference>
<comment type="subcellular location">
    <subcellularLocation>
        <location evidence="8">Cytoplasm</location>
    </subcellularLocation>
</comment>
<feature type="binding site" evidence="8">
    <location>
        <position position="60"/>
    </location>
    <ligand>
        <name>GTP</name>
        <dbReference type="ChEBI" id="CHEBI:37565"/>
    </ligand>
</feature>
<keyword evidence="2 8" id="KW-0808">Transferase</keyword>
<dbReference type="RefSeq" id="WP_283370169.1">
    <property type="nucleotide sequence ID" value="NZ_JASHID010000008.1"/>
</dbReference>
<keyword evidence="6 8" id="KW-0342">GTP-binding</keyword>
<evidence type="ECO:0000256" key="5">
    <source>
        <dbReference type="ARBA" id="ARBA00022842"/>
    </source>
</evidence>
<dbReference type="HAMAP" id="MF_00316">
    <property type="entry name" value="MobA"/>
    <property type="match status" value="1"/>
</dbReference>
<dbReference type="Gene3D" id="3.90.550.10">
    <property type="entry name" value="Spore Coat Polysaccharide Biosynthesis Protein SpsA, Chain A"/>
    <property type="match status" value="1"/>
</dbReference>
<comment type="cofactor">
    <cofactor evidence="8">
        <name>Mg(2+)</name>
        <dbReference type="ChEBI" id="CHEBI:18420"/>
    </cofactor>
</comment>
<evidence type="ECO:0000313" key="10">
    <source>
        <dbReference type="EMBL" id="MDI9865115.1"/>
    </source>
</evidence>
<proteinExistence type="inferred from homology"/>
<dbReference type="PANTHER" id="PTHR19136:SF81">
    <property type="entry name" value="MOLYBDENUM COFACTOR GUANYLYLTRANSFERASE"/>
    <property type="match status" value="1"/>
</dbReference>
<feature type="binding site" evidence="8">
    <location>
        <position position="18"/>
    </location>
    <ligand>
        <name>GTP</name>
        <dbReference type="ChEBI" id="CHEBI:37565"/>
    </ligand>
</feature>
<accession>A0ABT6YND3</accession>
<evidence type="ECO:0000256" key="6">
    <source>
        <dbReference type="ARBA" id="ARBA00023134"/>
    </source>
</evidence>
<evidence type="ECO:0000256" key="1">
    <source>
        <dbReference type="ARBA" id="ARBA00022490"/>
    </source>
</evidence>
<comment type="catalytic activity">
    <reaction evidence="8">
        <text>Mo-molybdopterin + GTP + H(+) = Mo-molybdopterin guanine dinucleotide + diphosphate</text>
        <dbReference type="Rhea" id="RHEA:34243"/>
        <dbReference type="ChEBI" id="CHEBI:15378"/>
        <dbReference type="ChEBI" id="CHEBI:33019"/>
        <dbReference type="ChEBI" id="CHEBI:37565"/>
        <dbReference type="ChEBI" id="CHEBI:71302"/>
        <dbReference type="ChEBI" id="CHEBI:71310"/>
        <dbReference type="EC" id="2.7.7.77"/>
    </reaction>
</comment>
<dbReference type="Proteomes" id="UP001236569">
    <property type="component" value="Unassembled WGS sequence"/>
</dbReference>
<feature type="binding site" evidence="8">
    <location>
        <position position="90"/>
    </location>
    <ligand>
        <name>GTP</name>
        <dbReference type="ChEBI" id="CHEBI:37565"/>
    </ligand>
</feature>
<keyword evidence="1 8" id="KW-0963">Cytoplasm</keyword>
<dbReference type="GO" id="GO:0016740">
    <property type="term" value="F:transferase activity"/>
    <property type="evidence" value="ECO:0007669"/>
    <property type="project" value="UniProtKB-KW"/>
</dbReference>
<dbReference type="PANTHER" id="PTHR19136">
    <property type="entry name" value="MOLYBDENUM COFACTOR GUANYLYLTRANSFERASE"/>
    <property type="match status" value="1"/>
</dbReference>
<keyword evidence="7 8" id="KW-0501">Molybdenum cofactor biosynthesis</keyword>
<comment type="function">
    <text evidence="8">Transfers a GMP moiety from GTP to Mo-molybdopterin (Mo-MPT) cofactor (Moco or molybdenum cofactor) to form Mo-molybdopterin guanine dinucleotide (Mo-MGD) cofactor.</text>
</comment>
<dbReference type="CDD" id="cd02503">
    <property type="entry name" value="MobA"/>
    <property type="match status" value="1"/>
</dbReference>
<dbReference type="InterPro" id="IPR025877">
    <property type="entry name" value="MobA-like_NTP_Trfase"/>
</dbReference>
<dbReference type="SUPFAM" id="SSF53448">
    <property type="entry name" value="Nucleotide-diphospho-sugar transferases"/>
    <property type="match status" value="1"/>
</dbReference>
<evidence type="ECO:0000313" key="11">
    <source>
        <dbReference type="Proteomes" id="UP001236569"/>
    </source>
</evidence>
<evidence type="ECO:0000259" key="9">
    <source>
        <dbReference type="Pfam" id="PF12804"/>
    </source>
</evidence>
<comment type="caution">
    <text evidence="8">Lacks conserved residue(s) required for the propagation of feature annotation.</text>
</comment>
<keyword evidence="4 8" id="KW-0547">Nucleotide-binding</keyword>
<organism evidence="10 11">
    <name type="scientific">Flectobacillus longus</name>
    <dbReference type="NCBI Taxonomy" id="2984207"/>
    <lineage>
        <taxon>Bacteria</taxon>
        <taxon>Pseudomonadati</taxon>
        <taxon>Bacteroidota</taxon>
        <taxon>Cytophagia</taxon>
        <taxon>Cytophagales</taxon>
        <taxon>Flectobacillaceae</taxon>
        <taxon>Flectobacillus</taxon>
    </lineage>
</organism>
<evidence type="ECO:0000256" key="4">
    <source>
        <dbReference type="ARBA" id="ARBA00022741"/>
    </source>
</evidence>
<name>A0ABT6YND3_9BACT</name>
<evidence type="ECO:0000256" key="3">
    <source>
        <dbReference type="ARBA" id="ARBA00022723"/>
    </source>
</evidence>
<sequence>MNGLILSGGQSSRMGREKRLIQYHGKTQEEYLFELLSLYCEKVFVSLNTNQQSDYPYIYDAFHELNSPLVGILSAFQQESEQAWLVIACDMPFVNQETIQSLIEARDISQKATAFRNPEELFPEPLITIYEPSIYPDLLQAYQQGRKSAMRVLSQQPIKLINAPDPQMLKSINTPAEYEEAIKRK</sequence>
<comment type="domain">
    <text evidence="8">The N-terminal domain determines nucleotide recognition and specific binding, while the C-terminal domain determines the specific binding to the target protein.</text>
</comment>
<evidence type="ECO:0000256" key="2">
    <source>
        <dbReference type="ARBA" id="ARBA00022679"/>
    </source>
</evidence>
<feature type="binding site" evidence="8">
    <location>
        <position position="90"/>
    </location>
    <ligand>
        <name>Mg(2+)</name>
        <dbReference type="ChEBI" id="CHEBI:18420"/>
    </ligand>
</feature>
<feature type="domain" description="MobA-like NTP transferase" evidence="9">
    <location>
        <begin position="3"/>
        <end position="155"/>
    </location>
</feature>
<comment type="similarity">
    <text evidence="8">Belongs to the MobA family.</text>
</comment>
<gene>
    <name evidence="8" type="primary">mobA</name>
    <name evidence="10" type="ORF">QM480_12320</name>
</gene>
<dbReference type="InterPro" id="IPR013482">
    <property type="entry name" value="Molybde_CF_guanTrfase"/>
</dbReference>
<keyword evidence="11" id="KW-1185">Reference proteome</keyword>
<comment type="caution">
    <text evidence="10">The sequence shown here is derived from an EMBL/GenBank/DDBJ whole genome shotgun (WGS) entry which is preliminary data.</text>
</comment>